<evidence type="ECO:0000313" key="1">
    <source>
        <dbReference type="EMBL" id="CBY92588.1"/>
    </source>
</evidence>
<accession>E8ZHG7</accession>
<dbReference type="HOGENOM" id="CLU_087907_0_0_14"/>
<protein>
    <submittedName>
        <fullName evidence="1">Uncharacterized protein</fullName>
    </submittedName>
</protein>
<evidence type="ECO:0000313" key="2">
    <source>
        <dbReference type="Proteomes" id="UP000008637"/>
    </source>
</evidence>
<gene>
    <name evidence="1" type="ordered locus">HF1_05800</name>
</gene>
<dbReference type="KEGG" id="mha:HF1_05800"/>
<name>E8ZHG7_MYCHL</name>
<dbReference type="OrthoDB" id="401673at2"/>
<reference evidence="1 2" key="1">
    <citation type="journal article" date="2011" name="J. Bacteriol.">
        <title>Complete genome sequence of Mycoplasma haemofelis, a hemotropic mycoplasma.</title>
        <authorList>
            <person name="Barker E.N."/>
            <person name="Helps C.R."/>
            <person name="Peters I.R."/>
            <person name="Darby A.C."/>
            <person name="Radford A.D."/>
            <person name="Tasker S."/>
        </authorList>
    </citation>
    <scope>NUCLEOTIDE SEQUENCE [LARGE SCALE GENOMIC DNA]</scope>
    <source>
        <strain evidence="1 2">Langford 1</strain>
    </source>
</reference>
<sequence length="291" mass="33026">MKLKLLGLSAIGASGAGGWYLFGNIRPKNVEEYLTRSGLKLLAWDSEYSWKAVLEENKELLKNILKKDPDSQSIKQWCRDILPREDYEKYAKAASLVCVDNPQTVKGKIIQLDGGISSLIEGLQDGNKDEKYKVSYVWKKHMSAAMELISFTPPEEGEGLEQGGKALGDWCKKALQEKPNDTLVSNVKLLCSPMPFDDISGLIEKNGENSKMLSDYSTKYNSIKELDTWKNDDTVKSIQNQQNQQNQQDQKILEQWCNDSKSKKFSKEGTFSERYPKFRFRCLQDADGGKK</sequence>
<proteinExistence type="predicted"/>
<organism evidence="1 2">
    <name type="scientific">Mycoplasma haemofelis (strain Langford 1)</name>
    <name type="common">Haemobartonella felis</name>
    <dbReference type="NCBI Taxonomy" id="941640"/>
    <lineage>
        <taxon>Bacteria</taxon>
        <taxon>Bacillati</taxon>
        <taxon>Mycoplasmatota</taxon>
        <taxon>Mollicutes</taxon>
        <taxon>Mycoplasmataceae</taxon>
        <taxon>Mycoplasma</taxon>
    </lineage>
</organism>
<dbReference type="EMBL" id="FR773153">
    <property type="protein sequence ID" value="CBY92588.1"/>
    <property type="molecule type" value="Genomic_DNA"/>
</dbReference>
<dbReference type="AlphaFoldDB" id="E8ZHG7"/>
<keyword evidence="2" id="KW-1185">Reference proteome</keyword>
<dbReference type="Proteomes" id="UP000008637">
    <property type="component" value="Chromosome"/>
</dbReference>